<evidence type="ECO:0000313" key="3">
    <source>
        <dbReference type="Proteomes" id="UP000030753"/>
    </source>
</evidence>
<dbReference type="HOGENOM" id="CLU_1731536_0_0_1"/>
<evidence type="ECO:0000256" key="1">
    <source>
        <dbReference type="SAM" id="MobiDB-lite"/>
    </source>
</evidence>
<sequence length="151" mass="16948">MTMGTALQRAATASPMMMREHAQRVVQPSEKDFPPPPDYATMLEMQQASRSHRKGSRDRIPVGLNLQLQPGRAHEDITSPEQSATSSTRYHWPSRRRGPASVTSSVTSASSAGQSLPHKAMRNRQDYIHSLDAASHYSKRQRSRHRSQSRT</sequence>
<dbReference type="EMBL" id="JH717875">
    <property type="protein sequence ID" value="EWY79359.1"/>
    <property type="molecule type" value="Genomic_DNA"/>
</dbReference>
<accession>W9HEC2</accession>
<dbReference type="Proteomes" id="UP000030753">
    <property type="component" value="Unassembled WGS sequence"/>
</dbReference>
<evidence type="ECO:0000313" key="2">
    <source>
        <dbReference type="EMBL" id="EWY79359.1"/>
    </source>
</evidence>
<gene>
    <name evidence="2" type="ORF">FOYG_17474</name>
</gene>
<feature type="compositionally biased region" description="Polar residues" evidence="1">
    <location>
        <begin position="79"/>
        <end position="89"/>
    </location>
</feature>
<dbReference type="OrthoDB" id="10415712at2759"/>
<feature type="region of interest" description="Disordered" evidence="1">
    <location>
        <begin position="1"/>
        <end position="151"/>
    </location>
</feature>
<feature type="compositionally biased region" description="Basic residues" evidence="1">
    <location>
        <begin position="137"/>
        <end position="151"/>
    </location>
</feature>
<proteinExistence type="predicted"/>
<name>W9HEC2_FUSOX</name>
<reference evidence="2 3" key="1">
    <citation type="submission" date="2011-06" db="EMBL/GenBank/DDBJ databases">
        <title>The Genome Sequence of Fusarium oxysporum FOSC 3-a.</title>
        <authorList>
            <consortium name="The Broad Institute Genome Sequencing Platform"/>
            <person name="Ma L.-J."/>
            <person name="Gale L.R."/>
            <person name="Schwartz D.C."/>
            <person name="Zhou S."/>
            <person name="Corby-Kistler H."/>
            <person name="Young S.K."/>
            <person name="Zeng Q."/>
            <person name="Gargeya S."/>
            <person name="Fitzgerald M."/>
            <person name="Haas B."/>
            <person name="Abouelleil A."/>
            <person name="Alvarado L."/>
            <person name="Arachchi H.M."/>
            <person name="Berlin A."/>
            <person name="Brown A."/>
            <person name="Chapman S.B."/>
            <person name="Chen Z."/>
            <person name="Dunbar C."/>
            <person name="Freedman E."/>
            <person name="Gearin G."/>
            <person name="Gellesch M."/>
            <person name="Goldberg J."/>
            <person name="Griggs A."/>
            <person name="Gujja S."/>
            <person name="Heiman D."/>
            <person name="Howarth C."/>
            <person name="Larson L."/>
            <person name="Lui A."/>
            <person name="MacDonald P.J.P."/>
            <person name="Mehta T."/>
            <person name="Montmayeur A."/>
            <person name="Murphy C."/>
            <person name="Neiman D."/>
            <person name="Pearson M."/>
            <person name="Priest M."/>
            <person name="Roberts A."/>
            <person name="Saif S."/>
            <person name="Shea T."/>
            <person name="Shenoy N."/>
            <person name="Sisk P."/>
            <person name="Stolte C."/>
            <person name="Sykes S."/>
            <person name="Wortman J."/>
            <person name="Nusbaum C."/>
            <person name="Birren B."/>
        </authorList>
    </citation>
    <scope>NUCLEOTIDE SEQUENCE [LARGE SCALE GENOMIC DNA]</scope>
    <source>
        <strain evidence="3">FOSC 3-a</strain>
    </source>
</reference>
<feature type="compositionally biased region" description="Low complexity" evidence="1">
    <location>
        <begin position="100"/>
        <end position="112"/>
    </location>
</feature>
<feature type="compositionally biased region" description="Basic and acidic residues" evidence="1">
    <location>
        <begin position="18"/>
        <end position="33"/>
    </location>
</feature>
<organism evidence="2 3">
    <name type="scientific">Fusarium oxysporum NRRL 32931</name>
    <dbReference type="NCBI Taxonomy" id="660029"/>
    <lineage>
        <taxon>Eukaryota</taxon>
        <taxon>Fungi</taxon>
        <taxon>Dikarya</taxon>
        <taxon>Ascomycota</taxon>
        <taxon>Pezizomycotina</taxon>
        <taxon>Sordariomycetes</taxon>
        <taxon>Hypocreomycetidae</taxon>
        <taxon>Hypocreales</taxon>
        <taxon>Nectriaceae</taxon>
        <taxon>Fusarium</taxon>
        <taxon>Fusarium oxysporum species complex</taxon>
    </lineage>
</organism>
<protein>
    <submittedName>
        <fullName evidence="2">Uncharacterized protein</fullName>
    </submittedName>
</protein>
<dbReference type="AlphaFoldDB" id="W9HEC2"/>